<name>A0A6P8ZS98_THRPL</name>
<feature type="compositionally biased region" description="Low complexity" evidence="1">
    <location>
        <begin position="78"/>
        <end position="88"/>
    </location>
</feature>
<dbReference type="KEGG" id="tpal:117649427"/>
<dbReference type="RefSeq" id="XP_034244386.1">
    <property type="nucleotide sequence ID" value="XM_034388495.1"/>
</dbReference>
<reference evidence="3 4" key="1">
    <citation type="submission" date="2025-04" db="UniProtKB">
        <authorList>
            <consortium name="RefSeq"/>
        </authorList>
    </citation>
    <scope>IDENTIFICATION</scope>
    <source>
        <tissue evidence="3 4">Total insect</tissue>
    </source>
</reference>
<feature type="region of interest" description="Disordered" evidence="1">
    <location>
        <begin position="1"/>
        <end position="26"/>
    </location>
</feature>
<evidence type="ECO:0000313" key="2">
    <source>
        <dbReference type="Proteomes" id="UP000515158"/>
    </source>
</evidence>
<accession>A0A6P8ZS98</accession>
<gene>
    <name evidence="4" type="primary">LOC117649427</name>
    <name evidence="3" type="synonym">LOC117647016</name>
</gene>
<proteinExistence type="predicted"/>
<dbReference type="GeneID" id="117649427"/>
<protein>
    <submittedName>
        <fullName evidence="3">Uncharacterized protein LOC117647016</fullName>
    </submittedName>
    <submittedName>
        <fullName evidence="4">Uncharacterized protein LOC117649427</fullName>
    </submittedName>
</protein>
<feature type="region of interest" description="Disordered" evidence="1">
    <location>
        <begin position="55"/>
        <end position="105"/>
    </location>
</feature>
<evidence type="ECO:0000256" key="1">
    <source>
        <dbReference type="SAM" id="MobiDB-lite"/>
    </source>
</evidence>
<dbReference type="AlphaFoldDB" id="A0A6P8ZS98"/>
<sequence>MCTCWGRRPRRPPQLGPNHQGPSPASLTMVFSQFQSASSFIELEPWKRMGVQKIGHQGPTIHNSHRLVRPPSCPPITQQQSQHQSQQKSKQKRKNFIPNTQCGGN</sequence>
<evidence type="ECO:0000313" key="3">
    <source>
        <dbReference type="RefSeq" id="XP_034244386.1"/>
    </source>
</evidence>
<dbReference type="Proteomes" id="UP000515158">
    <property type="component" value="Unplaced"/>
</dbReference>
<dbReference type="KEGG" id="tpal:117647016"/>
<keyword evidence="2" id="KW-1185">Reference proteome</keyword>
<evidence type="ECO:0000313" key="4">
    <source>
        <dbReference type="RefSeq" id="XP_034248103.1"/>
    </source>
</evidence>
<organism evidence="4">
    <name type="scientific">Thrips palmi</name>
    <name type="common">Melon thrips</name>
    <dbReference type="NCBI Taxonomy" id="161013"/>
    <lineage>
        <taxon>Eukaryota</taxon>
        <taxon>Metazoa</taxon>
        <taxon>Ecdysozoa</taxon>
        <taxon>Arthropoda</taxon>
        <taxon>Hexapoda</taxon>
        <taxon>Insecta</taxon>
        <taxon>Pterygota</taxon>
        <taxon>Neoptera</taxon>
        <taxon>Paraneoptera</taxon>
        <taxon>Thysanoptera</taxon>
        <taxon>Terebrantia</taxon>
        <taxon>Thripoidea</taxon>
        <taxon>Thripidae</taxon>
        <taxon>Thrips</taxon>
    </lineage>
</organism>
<dbReference type="RefSeq" id="XP_034248103.1">
    <property type="nucleotide sequence ID" value="XM_034392212.1"/>
</dbReference>